<dbReference type="Gene3D" id="3.30.420.10">
    <property type="entry name" value="Ribonuclease H-like superfamily/Ribonuclease H"/>
    <property type="match status" value="1"/>
</dbReference>
<proteinExistence type="predicted"/>
<reference evidence="2 3" key="1">
    <citation type="journal article" date="2013" name="Curr. Biol.">
        <title>The Genome of the Foraminiferan Reticulomyxa filosa.</title>
        <authorList>
            <person name="Glockner G."/>
            <person name="Hulsmann N."/>
            <person name="Schleicher M."/>
            <person name="Noegel A.A."/>
            <person name="Eichinger L."/>
            <person name="Gallinger C."/>
            <person name="Pawlowski J."/>
            <person name="Sierra R."/>
            <person name="Euteneuer U."/>
            <person name="Pillet L."/>
            <person name="Moustafa A."/>
            <person name="Platzer M."/>
            <person name="Groth M."/>
            <person name="Szafranski K."/>
            <person name="Schliwa M."/>
        </authorList>
    </citation>
    <scope>NUCLEOTIDE SEQUENCE [LARGE SCALE GENOMIC DNA]</scope>
</reference>
<dbReference type="EMBL" id="ASPP01004527">
    <property type="protein sequence ID" value="ETO32030.1"/>
    <property type="molecule type" value="Genomic_DNA"/>
</dbReference>
<feature type="domain" description="RNase H type-1" evidence="1">
    <location>
        <begin position="109"/>
        <end position="242"/>
    </location>
</feature>
<keyword evidence="3" id="KW-1185">Reference proteome</keyword>
<evidence type="ECO:0000313" key="3">
    <source>
        <dbReference type="Proteomes" id="UP000023152"/>
    </source>
</evidence>
<comment type="caution">
    <text evidence="2">The sequence shown here is derived from an EMBL/GenBank/DDBJ whole genome shotgun (WGS) entry which is preliminary data.</text>
</comment>
<protein>
    <submittedName>
        <fullName evidence="2">Ribonuclease H</fullName>
    </submittedName>
</protein>
<dbReference type="GO" id="GO:0003676">
    <property type="term" value="F:nucleic acid binding"/>
    <property type="evidence" value="ECO:0007669"/>
    <property type="project" value="InterPro"/>
</dbReference>
<sequence>MCVEAGEATIGIKTIWKVNKEHKILIEHIYWQRHLQNLLSLQKMLMKNIMKWLKIISDLKWRYLSRGCINEVDAGMPTVEPDPHPMQIAMMTQSNKSPLRSSMNQHQTKFYHHCTFTNPGIGAGLVIQDPYLSQWLKLEYPINGITTNIGSEIEAMGLALKYLSNHYRLHCGRVIIFTDCKFVINSISNKWDSDIYKLPIMNCQKILRSFNEDNAPEIYWIKGHSGIPSNDKVDASRYQCIVFVNETIHYWGSIVETRCQD</sequence>
<evidence type="ECO:0000259" key="1">
    <source>
        <dbReference type="PROSITE" id="PS50879"/>
    </source>
</evidence>
<accession>X6P0E4</accession>
<dbReference type="PROSITE" id="PS50879">
    <property type="entry name" value="RNASE_H_1"/>
    <property type="match status" value="1"/>
</dbReference>
<organism evidence="2 3">
    <name type="scientific">Reticulomyxa filosa</name>
    <dbReference type="NCBI Taxonomy" id="46433"/>
    <lineage>
        <taxon>Eukaryota</taxon>
        <taxon>Sar</taxon>
        <taxon>Rhizaria</taxon>
        <taxon>Retaria</taxon>
        <taxon>Foraminifera</taxon>
        <taxon>Monothalamids</taxon>
        <taxon>Reticulomyxidae</taxon>
        <taxon>Reticulomyxa</taxon>
    </lineage>
</organism>
<evidence type="ECO:0000313" key="2">
    <source>
        <dbReference type="EMBL" id="ETO32030.1"/>
    </source>
</evidence>
<dbReference type="Pfam" id="PF00075">
    <property type="entry name" value="RNase_H"/>
    <property type="match status" value="1"/>
</dbReference>
<dbReference type="SUPFAM" id="SSF53098">
    <property type="entry name" value="Ribonuclease H-like"/>
    <property type="match status" value="1"/>
</dbReference>
<dbReference type="InterPro" id="IPR012337">
    <property type="entry name" value="RNaseH-like_sf"/>
</dbReference>
<dbReference type="InterPro" id="IPR036397">
    <property type="entry name" value="RNaseH_sf"/>
</dbReference>
<dbReference type="InterPro" id="IPR002156">
    <property type="entry name" value="RNaseH_domain"/>
</dbReference>
<dbReference type="AlphaFoldDB" id="X6P0E4"/>
<dbReference type="Proteomes" id="UP000023152">
    <property type="component" value="Unassembled WGS sequence"/>
</dbReference>
<gene>
    <name evidence="2" type="ORF">RFI_05086</name>
</gene>
<name>X6P0E4_RETFI</name>
<dbReference type="GO" id="GO:0004523">
    <property type="term" value="F:RNA-DNA hybrid ribonuclease activity"/>
    <property type="evidence" value="ECO:0007669"/>
    <property type="project" value="InterPro"/>
</dbReference>